<keyword evidence="1" id="KW-0472">Membrane</keyword>
<keyword evidence="3" id="KW-1185">Reference proteome</keyword>
<reference evidence="2" key="1">
    <citation type="submission" date="2020-06" db="EMBL/GenBank/DDBJ databases">
        <authorList>
            <consortium name="Plant Systems Biology data submission"/>
        </authorList>
    </citation>
    <scope>NUCLEOTIDE SEQUENCE</scope>
    <source>
        <strain evidence="2">D6</strain>
    </source>
</reference>
<sequence length="439" mass="46839">MQYDNEGTLEGYVMAGSRVDYSNELGEPVSDAYAISSTDRKVVDTVQVGPRGVHTYAVWTQDEFWSHSDGDGHFYVVRLSDLSKHTHKPRTTTYNVNDIDYSSEDLIPGSGCRGLHAIAYSAINQHLYTECSGGGGVLEFDVSNGAIAFVHQHIATITIATRGRRPSGSGSKSSIETEIQVPGHPSTVSFLSNGNAGAGDYIACSPLTENLNQKHRKDGELVCDYYVGCTGATTAEDVEHGICLHDDGGMLLKKVTEALTADDSPACSRCADSANFDDDGACVCTPSCGSCDPAPTYDDSSSGYMCVDLGAAIAGTVTEATLIPNTGGMKQGKPYGGSADCSFGRTYRTHKRGGIYDASVASAPENSIHIINMQTRSKQCEVALPGQPSKVTYAPLQPTKLDAQEGSSMKASSAKRAHLFFMSWMMVTVGSMVFTWATW</sequence>
<evidence type="ECO:0000313" key="3">
    <source>
        <dbReference type="Proteomes" id="UP001153069"/>
    </source>
</evidence>
<accession>A0A9N8EX76</accession>
<keyword evidence="1" id="KW-0812">Transmembrane</keyword>
<organism evidence="2 3">
    <name type="scientific">Seminavis robusta</name>
    <dbReference type="NCBI Taxonomy" id="568900"/>
    <lineage>
        <taxon>Eukaryota</taxon>
        <taxon>Sar</taxon>
        <taxon>Stramenopiles</taxon>
        <taxon>Ochrophyta</taxon>
        <taxon>Bacillariophyta</taxon>
        <taxon>Bacillariophyceae</taxon>
        <taxon>Bacillariophycidae</taxon>
        <taxon>Naviculales</taxon>
        <taxon>Naviculaceae</taxon>
        <taxon>Seminavis</taxon>
    </lineage>
</organism>
<dbReference type="InterPro" id="IPR011044">
    <property type="entry name" value="Quino_amine_DH_bsu"/>
</dbReference>
<feature type="transmembrane region" description="Helical" evidence="1">
    <location>
        <begin position="419"/>
        <end position="437"/>
    </location>
</feature>
<dbReference type="OrthoDB" id="2015418at2759"/>
<comment type="caution">
    <text evidence="2">The sequence shown here is derived from an EMBL/GenBank/DDBJ whole genome shotgun (WGS) entry which is preliminary data.</text>
</comment>
<dbReference type="SUPFAM" id="SSF50969">
    <property type="entry name" value="YVTN repeat-like/Quinoprotein amine dehydrogenase"/>
    <property type="match status" value="1"/>
</dbReference>
<gene>
    <name evidence="2" type="ORF">SEMRO_2223_G319680.1</name>
</gene>
<evidence type="ECO:0000256" key="1">
    <source>
        <dbReference type="SAM" id="Phobius"/>
    </source>
</evidence>
<protein>
    <submittedName>
        <fullName evidence="2">Uncharacterized protein</fullName>
    </submittedName>
</protein>
<dbReference type="Proteomes" id="UP001153069">
    <property type="component" value="Unassembled WGS sequence"/>
</dbReference>
<proteinExistence type="predicted"/>
<dbReference type="AlphaFoldDB" id="A0A9N8EX76"/>
<evidence type="ECO:0000313" key="2">
    <source>
        <dbReference type="EMBL" id="CAB9528423.1"/>
    </source>
</evidence>
<keyword evidence="1" id="KW-1133">Transmembrane helix</keyword>
<dbReference type="EMBL" id="CAICTM010002221">
    <property type="protein sequence ID" value="CAB9528423.1"/>
    <property type="molecule type" value="Genomic_DNA"/>
</dbReference>
<name>A0A9N8EX76_9STRA</name>